<feature type="region of interest" description="Disordered" evidence="17">
    <location>
        <begin position="1392"/>
        <end position="1429"/>
    </location>
</feature>
<gene>
    <name evidence="20" type="primary">Polk-L</name>
    <name evidence="20" type="ORF">Hamer_G019995</name>
</gene>
<dbReference type="InterPro" id="IPR022880">
    <property type="entry name" value="DNApol_IV"/>
</dbReference>
<evidence type="ECO:0000256" key="5">
    <source>
        <dbReference type="ARBA" id="ARBA00022705"/>
    </source>
</evidence>
<keyword evidence="13" id="KW-0325">Glycoprotein</keyword>
<dbReference type="GO" id="GO:0006508">
    <property type="term" value="P:proteolysis"/>
    <property type="evidence" value="ECO:0007669"/>
    <property type="project" value="InterPro"/>
</dbReference>
<dbReference type="Pfam" id="PF00817">
    <property type="entry name" value="IMS"/>
    <property type="match status" value="1"/>
</dbReference>
<evidence type="ECO:0000256" key="2">
    <source>
        <dbReference type="ARBA" id="ARBA00016178"/>
    </source>
</evidence>
<feature type="compositionally biased region" description="Low complexity" evidence="17">
    <location>
        <begin position="612"/>
        <end position="625"/>
    </location>
</feature>
<keyword evidence="8" id="KW-0863">Zinc-finger</keyword>
<feature type="binding site" evidence="16">
    <location>
        <position position="401"/>
    </location>
    <ligand>
        <name>Zn(2+)</name>
        <dbReference type="ChEBI" id="CHEBI:29105"/>
        <note>catalytic</note>
    </ligand>
</feature>
<keyword evidence="10" id="KW-0460">Magnesium</keyword>
<keyword evidence="12" id="KW-1015">Disulfide bond</keyword>
<dbReference type="Gene3D" id="3.30.70.270">
    <property type="match status" value="1"/>
</dbReference>
<feature type="binding site" evidence="16">
    <location>
        <position position="391"/>
    </location>
    <ligand>
        <name>Zn(2+)</name>
        <dbReference type="ChEBI" id="CHEBI:29105"/>
        <note>catalytic</note>
    </ligand>
</feature>
<feature type="binding site" evidence="16">
    <location>
        <position position="395"/>
    </location>
    <ligand>
        <name>Zn(2+)</name>
        <dbReference type="ChEBI" id="CHEBI:29105"/>
        <note>catalytic</note>
    </ligand>
</feature>
<dbReference type="GO" id="GO:0004222">
    <property type="term" value="F:metalloendopeptidase activity"/>
    <property type="evidence" value="ECO:0007669"/>
    <property type="project" value="InterPro"/>
</dbReference>
<evidence type="ECO:0000256" key="13">
    <source>
        <dbReference type="ARBA" id="ARBA00023180"/>
    </source>
</evidence>
<dbReference type="Pfam" id="PF11799">
    <property type="entry name" value="IMS_C"/>
    <property type="match status" value="1"/>
</dbReference>
<protein>
    <recommendedName>
        <fullName evidence="2">DNA polymerase kappa</fullName>
        <ecNumber evidence="1">2.7.7.7</ecNumber>
    </recommendedName>
</protein>
<evidence type="ECO:0000256" key="4">
    <source>
        <dbReference type="ARBA" id="ARBA00022695"/>
    </source>
</evidence>
<dbReference type="InterPro" id="IPR043128">
    <property type="entry name" value="Rev_trsase/Diguanyl_cyclase"/>
</dbReference>
<evidence type="ECO:0000256" key="12">
    <source>
        <dbReference type="ARBA" id="ARBA00023157"/>
    </source>
</evidence>
<evidence type="ECO:0000256" key="1">
    <source>
        <dbReference type="ARBA" id="ARBA00012417"/>
    </source>
</evidence>
<dbReference type="EMBL" id="JAHLQT010044137">
    <property type="protein sequence ID" value="KAG7154574.1"/>
    <property type="molecule type" value="Genomic_DNA"/>
</dbReference>
<dbReference type="GO" id="GO:0005634">
    <property type="term" value="C:nucleus"/>
    <property type="evidence" value="ECO:0007669"/>
    <property type="project" value="TreeGrafter"/>
</dbReference>
<dbReference type="Gene3D" id="2.20.100.10">
    <property type="entry name" value="Thrombospondin type-1 (TSP1) repeat"/>
    <property type="match status" value="1"/>
</dbReference>
<dbReference type="PANTHER" id="PTHR11076">
    <property type="entry name" value="DNA REPAIR POLYMERASE UMUC / TRANSFERASE FAMILY MEMBER"/>
    <property type="match status" value="1"/>
</dbReference>
<dbReference type="PROSITE" id="PS50173">
    <property type="entry name" value="UMUC"/>
    <property type="match status" value="1"/>
</dbReference>
<dbReference type="InterPro" id="IPR036383">
    <property type="entry name" value="TSP1_rpt_sf"/>
</dbReference>
<reference evidence="20" key="1">
    <citation type="journal article" date="2021" name="Sci. Adv.">
        <title>The American lobster genome reveals insights on longevity, neural, and immune adaptations.</title>
        <authorList>
            <person name="Polinski J.M."/>
            <person name="Zimin A.V."/>
            <person name="Clark K.F."/>
            <person name="Kohn A.B."/>
            <person name="Sadowski N."/>
            <person name="Timp W."/>
            <person name="Ptitsyn A."/>
            <person name="Khanna P."/>
            <person name="Romanova D.Y."/>
            <person name="Williams P."/>
            <person name="Greenwood S.J."/>
            <person name="Moroz L.L."/>
            <person name="Walt D.R."/>
            <person name="Bodnar A.G."/>
        </authorList>
    </citation>
    <scope>NUCLEOTIDE SEQUENCE</scope>
    <source>
        <strain evidence="20">GMGI-L3</strain>
    </source>
</reference>
<dbReference type="InterPro" id="IPR006642">
    <property type="entry name" value="Rad18_UBZ4"/>
</dbReference>
<feature type="active site" evidence="16">
    <location>
        <position position="392"/>
    </location>
</feature>
<comment type="caution">
    <text evidence="20">The sequence shown here is derived from an EMBL/GenBank/DDBJ whole genome shotgun (WGS) entry which is preliminary data.</text>
</comment>
<feature type="compositionally biased region" description="Low complexity" evidence="17">
    <location>
        <begin position="1392"/>
        <end position="1409"/>
    </location>
</feature>
<evidence type="ECO:0000259" key="18">
    <source>
        <dbReference type="PROSITE" id="PS50173"/>
    </source>
</evidence>
<dbReference type="PANTHER" id="PTHR11076:SF33">
    <property type="entry name" value="DNA POLYMERASE KAPPA"/>
    <property type="match status" value="1"/>
</dbReference>
<evidence type="ECO:0000313" key="21">
    <source>
        <dbReference type="Proteomes" id="UP000747542"/>
    </source>
</evidence>
<dbReference type="GO" id="GO:0003684">
    <property type="term" value="F:damaged DNA binding"/>
    <property type="evidence" value="ECO:0007669"/>
    <property type="project" value="InterPro"/>
</dbReference>
<evidence type="ECO:0000259" key="19">
    <source>
        <dbReference type="PROSITE" id="PS50215"/>
    </source>
</evidence>
<dbReference type="FunFam" id="1.10.150.810:FF:000001">
    <property type="entry name" value="DNA polymerase kappa"/>
    <property type="match status" value="1"/>
</dbReference>
<dbReference type="Gene3D" id="3.40.390.10">
    <property type="entry name" value="Collagenase (Catalytic Domain)"/>
    <property type="match status" value="1"/>
</dbReference>
<feature type="domain" description="UmuC" evidence="18">
    <location>
        <begin position="813"/>
        <end position="966"/>
    </location>
</feature>
<dbReference type="InterPro" id="IPR024079">
    <property type="entry name" value="MetalloPept_cat_dom_sf"/>
</dbReference>
<dbReference type="GO" id="GO:0006281">
    <property type="term" value="P:DNA repair"/>
    <property type="evidence" value="ECO:0007669"/>
    <property type="project" value="UniProtKB-KW"/>
</dbReference>
<dbReference type="InterPro" id="IPR001126">
    <property type="entry name" value="UmuC"/>
</dbReference>
<feature type="non-terminal residue" evidence="20">
    <location>
        <position position="1585"/>
    </location>
</feature>
<dbReference type="InterPro" id="IPR002870">
    <property type="entry name" value="Peptidase_M12B_N"/>
</dbReference>
<keyword evidence="7" id="KW-0227">DNA damage</keyword>
<dbReference type="Pfam" id="PF19030">
    <property type="entry name" value="TSP1_ADAMTS"/>
    <property type="match status" value="1"/>
</dbReference>
<dbReference type="SUPFAM" id="SSF56672">
    <property type="entry name" value="DNA/RNA polymerases"/>
    <property type="match status" value="1"/>
</dbReference>
<dbReference type="InterPro" id="IPR036775">
    <property type="entry name" value="DNA_pol_Y-fam_lit_finger_sf"/>
</dbReference>
<dbReference type="PROSITE" id="PS50215">
    <property type="entry name" value="ADAM_MEPRO"/>
    <property type="match status" value="1"/>
</dbReference>
<accession>A0A8J5JCH6</accession>
<dbReference type="InterPro" id="IPR001590">
    <property type="entry name" value="Peptidase_M12B"/>
</dbReference>
<evidence type="ECO:0000256" key="16">
    <source>
        <dbReference type="PROSITE-ProRule" id="PRU00276"/>
    </source>
</evidence>
<evidence type="ECO:0000256" key="15">
    <source>
        <dbReference type="ARBA" id="ARBA00049244"/>
    </source>
</evidence>
<feature type="region of interest" description="Disordered" evidence="17">
    <location>
        <begin position="491"/>
        <end position="523"/>
    </location>
</feature>
<evidence type="ECO:0000256" key="9">
    <source>
        <dbReference type="ARBA" id="ARBA00022833"/>
    </source>
</evidence>
<evidence type="ECO:0000256" key="7">
    <source>
        <dbReference type="ARBA" id="ARBA00022763"/>
    </source>
</evidence>
<dbReference type="InterPro" id="IPR017961">
    <property type="entry name" value="DNA_pol_Y-fam_little_finger"/>
</dbReference>
<dbReference type="FunFam" id="3.30.1490.100:FF:000004">
    <property type="entry name" value="DNA polymerase IV"/>
    <property type="match status" value="1"/>
</dbReference>
<keyword evidence="4" id="KW-0548">Nucleotidyltransferase</keyword>
<evidence type="ECO:0000256" key="6">
    <source>
        <dbReference type="ARBA" id="ARBA00022723"/>
    </source>
</evidence>
<dbReference type="Pfam" id="PF01562">
    <property type="entry name" value="Pep_M12B_propep"/>
    <property type="match status" value="1"/>
</dbReference>
<feature type="compositionally biased region" description="Polar residues" evidence="17">
    <location>
        <begin position="315"/>
        <end position="331"/>
    </location>
</feature>
<dbReference type="CDD" id="cd03586">
    <property type="entry name" value="PolY_Pol_IV_kappa"/>
    <property type="match status" value="1"/>
</dbReference>
<name>A0A8J5JCH6_HOMAM</name>
<evidence type="ECO:0000256" key="17">
    <source>
        <dbReference type="SAM" id="MobiDB-lite"/>
    </source>
</evidence>
<dbReference type="PROSITE" id="PS50092">
    <property type="entry name" value="TSP1"/>
    <property type="match status" value="1"/>
</dbReference>
<dbReference type="Gene3D" id="3.30.1490.100">
    <property type="entry name" value="DNA polymerase, Y-family, little finger domain"/>
    <property type="match status" value="1"/>
</dbReference>
<dbReference type="GO" id="GO:0006260">
    <property type="term" value="P:DNA replication"/>
    <property type="evidence" value="ECO:0007669"/>
    <property type="project" value="UniProtKB-KW"/>
</dbReference>
<feature type="region of interest" description="Disordered" evidence="17">
    <location>
        <begin position="297"/>
        <end position="332"/>
    </location>
</feature>
<sequence>MTWLGIKSGKSGWWGRGGSVDGQASQTPDTAVKLSQEDIDFLFGSQEAPPHSIINIHSRSREKRSSNTLTEKPGFLDVTLKDDEDEIEFELRPNYDLVSPDFKLVIRGEDGVIEERGMSGHACYYYGVAKGRPDTAAALSNCDGHGFNDTQVKRQRRRRQLSPAGDDDKSDVTGSDTYDEEEDDDITSDGLHVIHTRNKNAKCAVFDLNAMKAPRFIVKLEDVNEKEGEEEHERAKREAATGEKHIETAVFVDDSMYQVIMKNNPGADLAQKVTELVLTIMNGVNIIYNALTRHTSSRWSDSTSSSHPPPPDKPNGTSATSALGKRNLNNTKKGDTLWDHALMMSGDDMWDGNPSLNTVIGLAWVSGMCHPRYSCTINEGTSFESVYVISHEMGHNLGMSHDGAKPDENSCDGNKYLMSAMTGPGKVLVQVLQQRRRPSLHFSKELLPGELYTKEDQCNFAEGATFSPYVTSKYPYNFCINGQCVSKPAKATQSKTTATVDTTTKPPNNRKKQARSANNIPTTSSPSGFSGIFRRMKDFFKRYLFLSGGLPRAVFTSQWVLTNLTECTAECGGGWRENLVTCTAAGGAVPLSDEMCDPFSRPPVKASCNTTPCSRPSVPSSSSESGRAINFPSGTTSMSRASCTTLIVVKFLTLSSVPLRRLLSPPVHYCCHPLHHGGCSLSQVKDSTSFHQQQHSPLTMMTAHIIINSCIVLNINKIQYNTIYLKDTVTLEYSTASWTNLRTRFSRLEENSPGNGSTGPQNLLLNTNKAGMEGLDTDKINEIIKNASMGSRFYEHKEKRQQQLDIKISEMKQEFGVRAAMPGFIGKKLCPDLVIVPPDFTKYKEVSKDVQEIFSQYDANFCPMSLDEAYLNITEYMHKYAHHYGFDNLEDCGYRGLSEAIVAEMRQKICDKTQLTASAGIAPNTLLAKVCSDMNKPNGQFYLPPDRDQILTFISTLPIRKVSGIGDVMEQSLHALDITVCSHLMMKRGLLKLLFSDISYNNFMNIALGLGHTSLESWLEKDRKSISTETTFRDTANKVSLFRIVEELCNQLADDMKQKEILGKAFTLKLKTSDFQIKTRTQTLPDHTCASDVMHEMNASAQPLSLRLLGVRLSGLMSSSEVGPKRQITLTQMFSQSLKPKTSSFTANEMKKKMVGDTSTHTREIQLNMKDTHQPDITASGSTITSSTVQSTTSIMSNSKKTVNATKKSSVSIENFLSKSLVSLDTTKSEYHECPVCGNQIKVSDFTYFLVHVDRCHEANVDEPSAPTVPLDAKRDNDIQILRIISTSKEERDVEKVGTVSGEVHSMHTGPKSNGGATYNYGDDEHEEHSEFSHISEAVAPTREISKLMSGNQVHEFECPVCNQKQLNTLRAFNKHVDDCLSGNTINEIMQQDSTVSGPSSSTQSTSRSGFVQPNIATEGRKRKGNISEAGEKKMKLETLHFPLFSRVSENSSSTFIEEHKPVLYYLLYLPPSAPVEWDDMLELVESNPSIHHTVLYLAMSVDVKHYGTTHLLTQGYRLGVASLPYVSSRSGPDGNTWFSPWPRAWAKISGKANSSEDLSFQPAVEDMKQHLRHFTAIEVDGNNK</sequence>
<evidence type="ECO:0000256" key="10">
    <source>
        <dbReference type="ARBA" id="ARBA00022842"/>
    </source>
</evidence>
<comment type="catalytic activity">
    <reaction evidence="15">
        <text>DNA(n) + a 2'-deoxyribonucleoside 5'-triphosphate = DNA(n+1) + diphosphate</text>
        <dbReference type="Rhea" id="RHEA:22508"/>
        <dbReference type="Rhea" id="RHEA-COMP:17339"/>
        <dbReference type="Rhea" id="RHEA-COMP:17340"/>
        <dbReference type="ChEBI" id="CHEBI:33019"/>
        <dbReference type="ChEBI" id="CHEBI:61560"/>
        <dbReference type="ChEBI" id="CHEBI:173112"/>
        <dbReference type="EC" id="2.7.7.7"/>
    </reaction>
</comment>
<feature type="region of interest" description="Disordered" evidence="17">
    <location>
        <begin position="143"/>
        <end position="185"/>
    </location>
</feature>
<evidence type="ECO:0000256" key="3">
    <source>
        <dbReference type="ARBA" id="ARBA00022679"/>
    </source>
</evidence>
<organism evidence="20 21">
    <name type="scientific">Homarus americanus</name>
    <name type="common">American lobster</name>
    <dbReference type="NCBI Taxonomy" id="6706"/>
    <lineage>
        <taxon>Eukaryota</taxon>
        <taxon>Metazoa</taxon>
        <taxon>Ecdysozoa</taxon>
        <taxon>Arthropoda</taxon>
        <taxon>Crustacea</taxon>
        <taxon>Multicrustacea</taxon>
        <taxon>Malacostraca</taxon>
        <taxon>Eumalacostraca</taxon>
        <taxon>Eucarida</taxon>
        <taxon>Decapoda</taxon>
        <taxon>Pleocyemata</taxon>
        <taxon>Astacidea</taxon>
        <taxon>Nephropoidea</taxon>
        <taxon>Nephropidae</taxon>
        <taxon>Homarus</taxon>
    </lineage>
</organism>
<dbReference type="Gene3D" id="1.10.150.810">
    <property type="match status" value="2"/>
</dbReference>
<dbReference type="SMART" id="SM00734">
    <property type="entry name" value="ZnF_Rad18"/>
    <property type="match status" value="2"/>
</dbReference>
<feature type="compositionally biased region" description="Low complexity" evidence="17">
    <location>
        <begin position="492"/>
        <end position="504"/>
    </location>
</feature>
<dbReference type="SUPFAM" id="SSF82895">
    <property type="entry name" value="TSP-1 type 1 repeat"/>
    <property type="match status" value="1"/>
</dbReference>
<dbReference type="SUPFAM" id="SSF100879">
    <property type="entry name" value="Lesion bypass DNA polymerase (Y-family), little finger domain"/>
    <property type="match status" value="1"/>
</dbReference>
<dbReference type="InterPro" id="IPR043502">
    <property type="entry name" value="DNA/RNA_pol_sf"/>
</dbReference>
<feature type="region of interest" description="Disordered" evidence="17">
    <location>
        <begin position="605"/>
        <end position="627"/>
    </location>
</feature>
<dbReference type="Gene3D" id="3.40.1170.60">
    <property type="match status" value="1"/>
</dbReference>
<keyword evidence="21" id="KW-1185">Reference proteome</keyword>
<keyword evidence="11" id="KW-0239">DNA-directed DNA polymerase</keyword>
<dbReference type="GO" id="GO:0003887">
    <property type="term" value="F:DNA-directed DNA polymerase activity"/>
    <property type="evidence" value="ECO:0007669"/>
    <property type="project" value="UniProtKB-KW"/>
</dbReference>
<keyword evidence="3" id="KW-0808">Transferase</keyword>
<keyword evidence="6 16" id="KW-0479">Metal-binding</keyword>
<keyword evidence="5" id="KW-0235">DNA replication</keyword>
<feature type="compositionally biased region" description="Low complexity" evidence="17">
    <location>
        <begin position="297"/>
        <end position="306"/>
    </location>
</feature>
<dbReference type="Gene3D" id="3.30.160.60">
    <property type="entry name" value="Classic Zinc Finger"/>
    <property type="match status" value="1"/>
</dbReference>
<evidence type="ECO:0000256" key="14">
    <source>
        <dbReference type="ARBA" id="ARBA00023204"/>
    </source>
</evidence>
<dbReference type="SUPFAM" id="SSF55486">
    <property type="entry name" value="Metalloproteases ('zincins'), catalytic domain"/>
    <property type="match status" value="1"/>
</dbReference>
<evidence type="ECO:0000313" key="20">
    <source>
        <dbReference type="EMBL" id="KAG7154574.1"/>
    </source>
</evidence>
<evidence type="ECO:0000256" key="8">
    <source>
        <dbReference type="ARBA" id="ARBA00022771"/>
    </source>
</evidence>
<dbReference type="InterPro" id="IPR050116">
    <property type="entry name" value="DNA_polymerase-Y"/>
</dbReference>
<evidence type="ECO:0000256" key="11">
    <source>
        <dbReference type="ARBA" id="ARBA00022932"/>
    </source>
</evidence>
<comment type="caution">
    <text evidence="16">Lacks conserved residue(s) required for the propagation of feature annotation.</text>
</comment>
<feature type="domain" description="Peptidase M12B" evidence="19">
    <location>
        <begin position="244"/>
        <end position="444"/>
    </location>
</feature>
<dbReference type="GO" id="GO:0042276">
    <property type="term" value="P:error-prone translesion synthesis"/>
    <property type="evidence" value="ECO:0007669"/>
    <property type="project" value="TreeGrafter"/>
</dbReference>
<dbReference type="EC" id="2.7.7.7" evidence="1"/>
<dbReference type="Proteomes" id="UP000747542">
    <property type="component" value="Unassembled WGS sequence"/>
</dbReference>
<keyword evidence="9 16" id="KW-0862">Zinc</keyword>
<dbReference type="InterPro" id="IPR000884">
    <property type="entry name" value="TSP1_rpt"/>
</dbReference>
<dbReference type="GO" id="GO:0008270">
    <property type="term" value="F:zinc ion binding"/>
    <property type="evidence" value="ECO:0007669"/>
    <property type="project" value="UniProtKB-KW"/>
</dbReference>
<dbReference type="Pfam" id="PF13574">
    <property type="entry name" value="Reprolysin_2"/>
    <property type="match status" value="1"/>
</dbReference>
<proteinExistence type="predicted"/>
<keyword evidence="14" id="KW-0234">DNA repair</keyword>